<dbReference type="InterPro" id="IPR050352">
    <property type="entry name" value="ABCG_transporters"/>
</dbReference>
<dbReference type="AlphaFoldDB" id="A0A482XJ20"/>
<feature type="transmembrane region" description="Helical" evidence="9">
    <location>
        <begin position="404"/>
        <end position="422"/>
    </location>
</feature>
<dbReference type="PROSITE" id="PS50893">
    <property type="entry name" value="ABC_TRANSPORTER_2"/>
    <property type="match status" value="1"/>
</dbReference>
<accession>A0A482XJ20</accession>
<dbReference type="Pfam" id="PF00005">
    <property type="entry name" value="ABC_tran"/>
    <property type="match status" value="1"/>
</dbReference>
<keyword evidence="4 9" id="KW-0812">Transmembrane</keyword>
<dbReference type="GO" id="GO:0030659">
    <property type="term" value="C:cytoplasmic vesicle membrane"/>
    <property type="evidence" value="ECO:0007669"/>
    <property type="project" value="TreeGrafter"/>
</dbReference>
<feature type="transmembrane region" description="Helical" evidence="9">
    <location>
        <begin position="372"/>
        <end position="392"/>
    </location>
</feature>
<dbReference type="InterPro" id="IPR027417">
    <property type="entry name" value="P-loop_NTPase"/>
</dbReference>
<dbReference type="PANTHER" id="PTHR48041">
    <property type="entry name" value="ABC TRANSPORTER G FAMILY MEMBER 28"/>
    <property type="match status" value="1"/>
</dbReference>
<feature type="transmembrane region" description="Helical" evidence="9">
    <location>
        <begin position="489"/>
        <end position="507"/>
    </location>
</feature>
<gene>
    <name evidence="11" type="ORF">LSTR_LSTR011023</name>
</gene>
<evidence type="ECO:0000256" key="9">
    <source>
        <dbReference type="SAM" id="Phobius"/>
    </source>
</evidence>
<dbReference type="STRING" id="195883.A0A482XJ20"/>
<dbReference type="Gene3D" id="3.40.50.300">
    <property type="entry name" value="P-loop containing nucleotide triphosphate hydrolases"/>
    <property type="match status" value="1"/>
</dbReference>
<dbReference type="Pfam" id="PF01061">
    <property type="entry name" value="ABC2_membrane"/>
    <property type="match status" value="1"/>
</dbReference>
<feature type="transmembrane region" description="Helical" evidence="9">
    <location>
        <begin position="463"/>
        <end position="482"/>
    </location>
</feature>
<dbReference type="GO" id="GO:0005524">
    <property type="term" value="F:ATP binding"/>
    <property type="evidence" value="ECO:0007669"/>
    <property type="project" value="UniProtKB-KW"/>
</dbReference>
<evidence type="ECO:0000256" key="5">
    <source>
        <dbReference type="ARBA" id="ARBA00022741"/>
    </source>
</evidence>
<dbReference type="GO" id="GO:0016887">
    <property type="term" value="F:ATP hydrolysis activity"/>
    <property type="evidence" value="ECO:0007669"/>
    <property type="project" value="InterPro"/>
</dbReference>
<keyword evidence="12" id="KW-1185">Reference proteome</keyword>
<dbReference type="Proteomes" id="UP000291343">
    <property type="component" value="Unassembled WGS sequence"/>
</dbReference>
<evidence type="ECO:0000256" key="3">
    <source>
        <dbReference type="ARBA" id="ARBA00022448"/>
    </source>
</evidence>
<keyword evidence="7 9" id="KW-1133">Transmembrane helix</keyword>
<evidence type="ECO:0000256" key="6">
    <source>
        <dbReference type="ARBA" id="ARBA00022840"/>
    </source>
</evidence>
<dbReference type="PANTHER" id="PTHR48041:SF139">
    <property type="entry name" value="PROTEIN SCARLET"/>
    <property type="match status" value="1"/>
</dbReference>
<evidence type="ECO:0000259" key="10">
    <source>
        <dbReference type="PROSITE" id="PS50893"/>
    </source>
</evidence>
<evidence type="ECO:0000256" key="1">
    <source>
        <dbReference type="ARBA" id="ARBA00004141"/>
    </source>
</evidence>
<keyword evidence="5" id="KW-0547">Nucleotide-binding</keyword>
<dbReference type="SUPFAM" id="SSF52540">
    <property type="entry name" value="P-loop containing nucleoside triphosphate hydrolases"/>
    <property type="match status" value="1"/>
</dbReference>
<reference evidence="11 12" key="1">
    <citation type="journal article" date="2017" name="Gigascience">
        <title>Genome sequence of the small brown planthopper, Laodelphax striatellus.</title>
        <authorList>
            <person name="Zhu J."/>
            <person name="Jiang F."/>
            <person name="Wang X."/>
            <person name="Yang P."/>
            <person name="Bao Y."/>
            <person name="Zhao W."/>
            <person name="Wang W."/>
            <person name="Lu H."/>
            <person name="Wang Q."/>
            <person name="Cui N."/>
            <person name="Li J."/>
            <person name="Chen X."/>
            <person name="Luo L."/>
            <person name="Yu J."/>
            <person name="Kang L."/>
            <person name="Cui F."/>
        </authorList>
    </citation>
    <scope>NUCLEOTIDE SEQUENCE [LARGE SCALE GENOMIC DNA]</scope>
    <source>
        <strain evidence="11">Lst14</strain>
    </source>
</reference>
<evidence type="ECO:0000256" key="4">
    <source>
        <dbReference type="ARBA" id="ARBA00022692"/>
    </source>
</evidence>
<comment type="caution">
    <text evidence="11">The sequence shown here is derived from an EMBL/GenBank/DDBJ whole genome shotgun (WGS) entry which is preliminary data.</text>
</comment>
<evidence type="ECO:0000313" key="11">
    <source>
        <dbReference type="EMBL" id="RZF45499.1"/>
    </source>
</evidence>
<dbReference type="InterPro" id="IPR003593">
    <property type="entry name" value="AAA+_ATPase"/>
</dbReference>
<dbReference type="InterPro" id="IPR003439">
    <property type="entry name" value="ABC_transporter-like_ATP-bd"/>
</dbReference>
<keyword evidence="6" id="KW-0067">ATP-binding</keyword>
<comment type="similarity">
    <text evidence="2">Belongs to the ABC transporter superfamily. ABCG family. Eye pigment precursor importer (TC 3.A.1.204) subfamily.</text>
</comment>
<dbReference type="GO" id="GO:0140359">
    <property type="term" value="F:ABC-type transporter activity"/>
    <property type="evidence" value="ECO:0007669"/>
    <property type="project" value="InterPro"/>
</dbReference>
<dbReference type="InParanoid" id="A0A482XJ20"/>
<evidence type="ECO:0000256" key="8">
    <source>
        <dbReference type="ARBA" id="ARBA00023136"/>
    </source>
</evidence>
<dbReference type="Pfam" id="PF19055">
    <property type="entry name" value="ABC2_membrane_7"/>
    <property type="match status" value="1"/>
</dbReference>
<dbReference type="GO" id="GO:0005886">
    <property type="term" value="C:plasma membrane"/>
    <property type="evidence" value="ECO:0007669"/>
    <property type="project" value="TreeGrafter"/>
</dbReference>
<evidence type="ECO:0000313" key="12">
    <source>
        <dbReference type="Proteomes" id="UP000291343"/>
    </source>
</evidence>
<dbReference type="InterPro" id="IPR013525">
    <property type="entry name" value="ABC2_TM"/>
</dbReference>
<dbReference type="InterPro" id="IPR017871">
    <property type="entry name" value="ABC_transporter-like_CS"/>
</dbReference>
<dbReference type="OrthoDB" id="66620at2759"/>
<organism evidence="11 12">
    <name type="scientific">Laodelphax striatellus</name>
    <name type="common">Small brown planthopper</name>
    <name type="synonym">Delphax striatella</name>
    <dbReference type="NCBI Taxonomy" id="195883"/>
    <lineage>
        <taxon>Eukaryota</taxon>
        <taxon>Metazoa</taxon>
        <taxon>Ecdysozoa</taxon>
        <taxon>Arthropoda</taxon>
        <taxon>Hexapoda</taxon>
        <taxon>Insecta</taxon>
        <taxon>Pterygota</taxon>
        <taxon>Neoptera</taxon>
        <taxon>Paraneoptera</taxon>
        <taxon>Hemiptera</taxon>
        <taxon>Auchenorrhyncha</taxon>
        <taxon>Fulgoroidea</taxon>
        <taxon>Delphacidae</taxon>
        <taxon>Criomorphinae</taxon>
        <taxon>Laodelphax</taxon>
    </lineage>
</organism>
<dbReference type="SMART" id="SM00382">
    <property type="entry name" value="AAA"/>
    <property type="match status" value="1"/>
</dbReference>
<name>A0A482XJ20_LAOST</name>
<protein>
    <recommendedName>
        <fullName evidence="10">ABC transporter domain-containing protein</fullName>
    </recommendedName>
</protein>
<feature type="transmembrane region" description="Helical" evidence="9">
    <location>
        <begin position="600"/>
        <end position="619"/>
    </location>
</feature>
<dbReference type="InterPro" id="IPR043926">
    <property type="entry name" value="ABCG_dom"/>
</dbReference>
<dbReference type="PROSITE" id="PS00211">
    <property type="entry name" value="ABC_TRANSPORTER_1"/>
    <property type="match status" value="1"/>
</dbReference>
<dbReference type="SMR" id="A0A482XJ20"/>
<feature type="domain" description="ABC transporter" evidence="10">
    <location>
        <begin position="25"/>
        <end position="265"/>
    </location>
</feature>
<sequence length="628" mass="69667">MDYSNETPATDGRLTLSWHGLSVWVKIKDEENSSWFNKHMYDSQLLHEVSGVAEPGSLTAIMGPSGAGKTTLLATISQRFKGRVEGDVLVNGRNMSNDVMTKLSGFVPQQDLTLGCLTVLEHMQLMARLKMDKDLPTSHRNQRVLSLLVELGLNKCKNTQISALSGGEMKKVALGVELLTNPPLLFCDEPTTGLDSYNASTVVEKLRQLAVQGRTVICSIHQPASGIFELFHNVVLLVGGGRLAYQGESKAALDYFNSLGLVCPTSYNLSEFLVSQLAVNVKEPSSAGRVATISDRFQASEQGQALGRKLQKQLTRNQHMPATFIDNQLFKGKEENEFESYLSIQQPHYFTQLYWLLWRSVMEIRRNPQDQLLRLAFYMFIALLISTPYVGLTIDQKGIQNIQGFLYLVIVETIFMFSYSVFHTFPSELPVLLREIGNGLYSPGPYYVSKMVILLPRALIEPILYSALTFYIAGLFGGVVGFIEFCIPVIACAITATAYGCLISATFESVATGSLASVPIEQISLIFCGIYMSLSDVPFPFNGIKYLSMFYYGIEAVSILQWKQVDFIPCSDVKGAPCIATGDMVLDYYGYRSTDIGLDLLGLGAIYCFSHFIGFLSFVRRSKQQAAY</sequence>
<dbReference type="EMBL" id="QKKF02009041">
    <property type="protein sequence ID" value="RZF45499.1"/>
    <property type="molecule type" value="Genomic_DNA"/>
</dbReference>
<proteinExistence type="inferred from homology"/>
<keyword evidence="3" id="KW-0813">Transport</keyword>
<evidence type="ECO:0000256" key="2">
    <source>
        <dbReference type="ARBA" id="ARBA00005814"/>
    </source>
</evidence>
<comment type="subcellular location">
    <subcellularLocation>
        <location evidence="1">Membrane</location>
        <topology evidence="1">Multi-pass membrane protein</topology>
    </subcellularLocation>
</comment>
<evidence type="ECO:0000256" key="7">
    <source>
        <dbReference type="ARBA" id="ARBA00022989"/>
    </source>
</evidence>
<keyword evidence="8 9" id="KW-0472">Membrane</keyword>